<dbReference type="Pfam" id="PF00202">
    <property type="entry name" value="Aminotran_3"/>
    <property type="match status" value="1"/>
</dbReference>
<dbReference type="InterPro" id="IPR004636">
    <property type="entry name" value="AcOrn/SuccOrn_fam"/>
</dbReference>
<keyword evidence="3 5" id="KW-0808">Transferase</keyword>
<organism evidence="6 7">
    <name type="scientific">Defluviitalea saccharophila</name>
    <dbReference type="NCBI Taxonomy" id="879970"/>
    <lineage>
        <taxon>Bacteria</taxon>
        <taxon>Bacillati</taxon>
        <taxon>Bacillota</taxon>
        <taxon>Clostridia</taxon>
        <taxon>Lachnospirales</taxon>
        <taxon>Defluviitaleaceae</taxon>
        <taxon>Defluviitalea</taxon>
    </lineage>
</organism>
<comment type="subunit">
    <text evidence="5">Homodimer.</text>
</comment>
<dbReference type="InterPro" id="IPR050103">
    <property type="entry name" value="Class-III_PLP-dep_AT"/>
</dbReference>
<keyword evidence="4 5" id="KW-0663">Pyridoxal phosphate</keyword>
<dbReference type="Proteomes" id="UP001486565">
    <property type="component" value="Chromosome"/>
</dbReference>
<evidence type="ECO:0000256" key="1">
    <source>
        <dbReference type="ARBA" id="ARBA00022576"/>
    </source>
</evidence>
<evidence type="ECO:0000313" key="7">
    <source>
        <dbReference type="Proteomes" id="UP001486565"/>
    </source>
</evidence>
<feature type="binding site" evidence="5">
    <location>
        <position position="141"/>
    </location>
    <ligand>
        <name>N(2)-acetyl-L-ornithine</name>
        <dbReference type="ChEBI" id="CHEBI:57805"/>
    </ligand>
</feature>
<comment type="pathway">
    <text evidence="5">Amino-acid biosynthesis; L-arginine biosynthesis; N(2)-acetyl-L-ornithine from L-glutamate: step 4/4.</text>
</comment>
<dbReference type="InterPro" id="IPR005814">
    <property type="entry name" value="Aminotrans_3"/>
</dbReference>
<keyword evidence="5" id="KW-0055">Arginine biosynthesis</keyword>
<proteinExistence type="inferred from homology"/>
<gene>
    <name evidence="5" type="primary">argD</name>
    <name evidence="6" type="ORF">QBE51_02975</name>
</gene>
<feature type="binding site" evidence="5">
    <location>
        <position position="138"/>
    </location>
    <ligand>
        <name>pyridoxal 5'-phosphate</name>
        <dbReference type="ChEBI" id="CHEBI:597326"/>
    </ligand>
</feature>
<dbReference type="PANTHER" id="PTHR11986">
    <property type="entry name" value="AMINOTRANSFERASE CLASS III"/>
    <property type="match status" value="1"/>
</dbReference>
<dbReference type="InterPro" id="IPR015422">
    <property type="entry name" value="PyrdxlP-dep_Trfase_small"/>
</dbReference>
<dbReference type="NCBIfam" id="TIGR00707">
    <property type="entry name" value="argD"/>
    <property type="match status" value="1"/>
</dbReference>
<dbReference type="PIRSF" id="PIRSF000521">
    <property type="entry name" value="Transaminase_4ab_Lys_Orn"/>
    <property type="match status" value="1"/>
</dbReference>
<dbReference type="Gene3D" id="3.40.640.10">
    <property type="entry name" value="Type I PLP-dependent aspartate aminotransferase-like (Major domain)"/>
    <property type="match status" value="1"/>
</dbReference>
<dbReference type="PROSITE" id="PS00600">
    <property type="entry name" value="AA_TRANSFER_CLASS_3"/>
    <property type="match status" value="1"/>
</dbReference>
<dbReference type="EC" id="2.6.1.11" evidence="5"/>
<accession>A0ABZ2Y585</accession>
<dbReference type="CDD" id="cd00610">
    <property type="entry name" value="OAT_like"/>
    <property type="match status" value="1"/>
</dbReference>
<dbReference type="InterPro" id="IPR015424">
    <property type="entry name" value="PyrdxlP-dep_Trfase"/>
</dbReference>
<dbReference type="InterPro" id="IPR049704">
    <property type="entry name" value="Aminotrans_3_PPA_site"/>
</dbReference>
<comment type="catalytic activity">
    <reaction evidence="5">
        <text>N(2)-acetyl-L-ornithine + 2-oxoglutarate = N-acetyl-L-glutamate 5-semialdehyde + L-glutamate</text>
        <dbReference type="Rhea" id="RHEA:18049"/>
        <dbReference type="ChEBI" id="CHEBI:16810"/>
        <dbReference type="ChEBI" id="CHEBI:29123"/>
        <dbReference type="ChEBI" id="CHEBI:29985"/>
        <dbReference type="ChEBI" id="CHEBI:57805"/>
        <dbReference type="EC" id="2.6.1.11"/>
    </reaction>
</comment>
<feature type="binding site" evidence="5">
    <location>
        <position position="280"/>
    </location>
    <ligand>
        <name>N(2)-acetyl-L-ornithine</name>
        <dbReference type="ChEBI" id="CHEBI:57805"/>
    </ligand>
</feature>
<dbReference type="PANTHER" id="PTHR11986:SF79">
    <property type="entry name" value="ACETYLORNITHINE AMINOTRANSFERASE, MITOCHONDRIAL"/>
    <property type="match status" value="1"/>
</dbReference>
<dbReference type="NCBIfam" id="NF002325">
    <property type="entry name" value="PRK01278.1"/>
    <property type="match status" value="1"/>
</dbReference>
<evidence type="ECO:0000256" key="3">
    <source>
        <dbReference type="ARBA" id="ARBA00022679"/>
    </source>
</evidence>
<comment type="subcellular location">
    <subcellularLocation>
        <location evidence="5">Cytoplasm</location>
    </subcellularLocation>
</comment>
<keyword evidence="2 5" id="KW-0028">Amino-acid biosynthesis</keyword>
<dbReference type="HAMAP" id="MF_01107">
    <property type="entry name" value="ArgD_aminotrans_3"/>
    <property type="match status" value="1"/>
</dbReference>
<dbReference type="SUPFAM" id="SSF53383">
    <property type="entry name" value="PLP-dependent transferases"/>
    <property type="match status" value="1"/>
</dbReference>
<dbReference type="InterPro" id="IPR015421">
    <property type="entry name" value="PyrdxlP-dep_Trfase_major"/>
</dbReference>
<dbReference type="GO" id="GO:0008483">
    <property type="term" value="F:transaminase activity"/>
    <property type="evidence" value="ECO:0007669"/>
    <property type="project" value="UniProtKB-KW"/>
</dbReference>
<sequence length="396" mass="43263">MLQGQWIERGQKVVMNTYNRFPIVLSEGKGSFVKDVNGKEYLDFVGGIAVNALGYGDEDLTEALYQQMKKMMHCSNLYWNIPGIEAAEILIENSVFDKVFFCNSGAEAIESCIKLARKYGKMAHGEHCYEIITMKQSFHGRTMGAITATGQEKYQIGLHPLLEGIVYGNYNDFESVKELVSEKTCAILLEPVQGEGGILPAEKEFLAKIRELCTEKDILLIYDEVQCGIGRTGNLFAYQAYEIPPDVIALAKGLGGGFPIGAMMATEKAAAAFKPGDHASTFGGNPAACTAAKVVLNALLSKGILKNVKEQGKYLREKLEFLKEKYEVISDVRGIGLLQGIELSVPAGDIIKACIEKGLLLVGAGTNVIRFVPPLTVNQAEIDKALYILEESLKEA</sequence>
<keyword evidence="1 5" id="KW-0032">Aminotransferase</keyword>
<feature type="binding site" evidence="5">
    <location>
        <begin position="105"/>
        <end position="106"/>
    </location>
    <ligand>
        <name>pyridoxal 5'-phosphate</name>
        <dbReference type="ChEBI" id="CHEBI:597326"/>
    </ligand>
</feature>
<dbReference type="Gene3D" id="3.90.1150.10">
    <property type="entry name" value="Aspartate Aminotransferase, domain 1"/>
    <property type="match status" value="1"/>
</dbReference>
<dbReference type="EMBL" id="CP121687">
    <property type="protein sequence ID" value="WZL70510.1"/>
    <property type="molecule type" value="Genomic_DNA"/>
</dbReference>
<keyword evidence="5" id="KW-0963">Cytoplasm</keyword>
<feature type="binding site" evidence="5">
    <location>
        <position position="281"/>
    </location>
    <ligand>
        <name>pyridoxal 5'-phosphate</name>
        <dbReference type="ChEBI" id="CHEBI:597326"/>
    </ligand>
</feature>
<evidence type="ECO:0000256" key="2">
    <source>
        <dbReference type="ARBA" id="ARBA00022605"/>
    </source>
</evidence>
<reference evidence="6 7" key="1">
    <citation type="submission" date="2023-03" db="EMBL/GenBank/DDBJ databases">
        <title>Novel Species.</title>
        <authorList>
            <person name="Ma S."/>
        </authorList>
    </citation>
    <scope>NUCLEOTIDE SEQUENCE [LARGE SCALE GENOMIC DNA]</scope>
    <source>
        <strain evidence="6 7">LIND6LT2</strain>
    </source>
</reference>
<feature type="modified residue" description="N6-(pyridoxal phosphate)lysine" evidence="5">
    <location>
        <position position="252"/>
    </location>
</feature>
<comment type="cofactor">
    <cofactor evidence="5">
        <name>pyridoxal 5'-phosphate</name>
        <dbReference type="ChEBI" id="CHEBI:597326"/>
    </cofactor>
    <text evidence="5">Binds 1 pyridoxal phosphate per subunit.</text>
</comment>
<protein>
    <recommendedName>
        <fullName evidence="5">Acetylornithine aminotransferase</fullName>
        <shortName evidence="5">ACOAT</shortName>
        <ecNumber evidence="5">2.6.1.11</ecNumber>
    </recommendedName>
</protein>
<keyword evidence="7" id="KW-1185">Reference proteome</keyword>
<comment type="similarity">
    <text evidence="5">Belongs to the class-III pyridoxal-phosphate-dependent aminotransferase family. ArgD subfamily.</text>
</comment>
<evidence type="ECO:0000256" key="5">
    <source>
        <dbReference type="HAMAP-Rule" id="MF_01107"/>
    </source>
</evidence>
<feature type="binding site" evidence="5">
    <location>
        <begin position="223"/>
        <end position="226"/>
    </location>
    <ligand>
        <name>pyridoxal 5'-phosphate</name>
        <dbReference type="ChEBI" id="CHEBI:597326"/>
    </ligand>
</feature>
<dbReference type="RefSeq" id="WP_341877476.1">
    <property type="nucleotide sequence ID" value="NZ_CP121687.1"/>
</dbReference>
<evidence type="ECO:0000313" key="6">
    <source>
        <dbReference type="EMBL" id="WZL70510.1"/>
    </source>
</evidence>
<evidence type="ECO:0000256" key="4">
    <source>
        <dbReference type="ARBA" id="ARBA00022898"/>
    </source>
</evidence>
<comment type="miscellaneous">
    <text evidence="5">May also have succinyldiaminopimelate aminotransferase activity, thus carrying out the corresponding step in lysine biosynthesis.</text>
</comment>
<name>A0ABZ2Y585_9FIRM</name>